<evidence type="ECO:0000313" key="2">
    <source>
        <dbReference type="Proteomes" id="UP000273500"/>
    </source>
</evidence>
<sequence>MSNEQNSMLREIAEFTTILQQQGVHNALKYLNNRTPYRFTGLYRFDGSLLQNDALFDQFTPALQRAEPVPMSVTFCSLVGQRQQPLEIQDAATDTQMQGLIDTEVVSYCGVLIRDAAGQPFGTLCHYDMQRCQERTADMPLLQAAADLLYQHTQTKG</sequence>
<accession>A0A3R9PR33</accession>
<evidence type="ECO:0000313" key="1">
    <source>
        <dbReference type="EMBL" id="RSK44059.1"/>
    </source>
</evidence>
<dbReference type="AlphaFoldDB" id="A0A3R9PR33"/>
<dbReference type="Proteomes" id="UP000273500">
    <property type="component" value="Unassembled WGS sequence"/>
</dbReference>
<evidence type="ECO:0008006" key="3">
    <source>
        <dbReference type="Google" id="ProtNLM"/>
    </source>
</evidence>
<reference evidence="1 2" key="1">
    <citation type="submission" date="2018-12" db="EMBL/GenBank/DDBJ databases">
        <authorList>
            <person name="Feng G."/>
            <person name="Zhu H."/>
        </authorList>
    </citation>
    <scope>NUCLEOTIDE SEQUENCE [LARGE SCALE GENOMIC DNA]</scope>
    <source>
        <strain evidence="1 2">KCTC 12533</strain>
    </source>
</reference>
<keyword evidence="2" id="KW-1185">Reference proteome</keyword>
<dbReference type="EMBL" id="RWIT01000018">
    <property type="protein sequence ID" value="RSK44059.1"/>
    <property type="molecule type" value="Genomic_DNA"/>
</dbReference>
<dbReference type="OrthoDB" id="8810170at2"/>
<gene>
    <name evidence="1" type="ORF">EI291_20105</name>
</gene>
<comment type="caution">
    <text evidence="1">The sequence shown here is derived from an EMBL/GenBank/DDBJ whole genome shotgun (WGS) entry which is preliminary data.</text>
</comment>
<dbReference type="SUPFAM" id="SSF55781">
    <property type="entry name" value="GAF domain-like"/>
    <property type="match status" value="1"/>
</dbReference>
<proteinExistence type="predicted"/>
<protein>
    <recommendedName>
        <fullName evidence="3">GAF domain-containing protein</fullName>
    </recommendedName>
</protein>
<organism evidence="1 2">
    <name type="scientific">Hymenobacter rigui</name>
    <dbReference type="NCBI Taxonomy" id="334424"/>
    <lineage>
        <taxon>Bacteria</taxon>
        <taxon>Pseudomonadati</taxon>
        <taxon>Bacteroidota</taxon>
        <taxon>Cytophagia</taxon>
        <taxon>Cytophagales</taxon>
        <taxon>Hymenobacteraceae</taxon>
        <taxon>Hymenobacter</taxon>
    </lineage>
</organism>
<dbReference type="Gene3D" id="3.30.450.40">
    <property type="match status" value="1"/>
</dbReference>
<dbReference type="InterPro" id="IPR029016">
    <property type="entry name" value="GAF-like_dom_sf"/>
</dbReference>
<name>A0A3R9PR33_9BACT</name>
<dbReference type="RefSeq" id="WP_125424081.1">
    <property type="nucleotide sequence ID" value="NZ_RWIT01000018.1"/>
</dbReference>